<protein>
    <submittedName>
        <fullName evidence="1">Uncharacterized protein</fullName>
    </submittedName>
</protein>
<evidence type="ECO:0000313" key="2">
    <source>
        <dbReference type="Proteomes" id="UP001056778"/>
    </source>
</evidence>
<proteinExistence type="predicted"/>
<comment type="caution">
    <text evidence="1">The sequence shown here is derived from an EMBL/GenBank/DDBJ whole genome shotgun (WGS) entry which is preliminary data.</text>
</comment>
<dbReference type="EMBL" id="CM043021">
    <property type="protein sequence ID" value="KAI4457389.1"/>
    <property type="molecule type" value="Genomic_DNA"/>
</dbReference>
<organism evidence="1 2">
    <name type="scientific">Holotrichia oblita</name>
    <name type="common">Chafer beetle</name>
    <dbReference type="NCBI Taxonomy" id="644536"/>
    <lineage>
        <taxon>Eukaryota</taxon>
        <taxon>Metazoa</taxon>
        <taxon>Ecdysozoa</taxon>
        <taxon>Arthropoda</taxon>
        <taxon>Hexapoda</taxon>
        <taxon>Insecta</taxon>
        <taxon>Pterygota</taxon>
        <taxon>Neoptera</taxon>
        <taxon>Endopterygota</taxon>
        <taxon>Coleoptera</taxon>
        <taxon>Polyphaga</taxon>
        <taxon>Scarabaeiformia</taxon>
        <taxon>Scarabaeidae</taxon>
        <taxon>Melolonthinae</taxon>
        <taxon>Holotrichia</taxon>
    </lineage>
</organism>
<accession>A0ACB9SSB7</accession>
<dbReference type="Proteomes" id="UP001056778">
    <property type="component" value="Chromosome 7"/>
</dbReference>
<gene>
    <name evidence="1" type="ORF">MML48_7g00002064</name>
</gene>
<name>A0ACB9SSB7_HOLOL</name>
<evidence type="ECO:0000313" key="1">
    <source>
        <dbReference type="EMBL" id="KAI4457389.1"/>
    </source>
</evidence>
<keyword evidence="2" id="KW-1185">Reference proteome</keyword>
<sequence>MPEEFVKKDLRQNGYEPKSRVKRPRAPEPPPENDVEQDDFDERNNPLNTNFLPPGFLSPSVIEYLELGKSIPGRPGTDYPVLGTVPYTNFYCDEQQYPGFYADPESRCQTWHYCDIDGRQTTFLCPNGTQFSQAVFVCDWWFNVRCDLSTSSFGIQYRIHLISRISAITTTHYSNPRDIQQEDQYFNVTLPASERHKRLLPYMNFYSRQPYNQPYHQPNSQRYRILVGKQPLINRFNQVVRVNIQPPPPPQPVRQTQYTPFSENNALPGAFVPMKQNFQQNSQPNFNEIYEKLLQLKYSQQNLYKYEQPGVNYEAPPAKTIVHTYTPTQVDVPPPPVQYQQNYQQQNYQQIPVRIIPQYRKPIFILRPKQPHIDEKQRIFEEQLRIYEDQQQTYKTEQKLLNQQQEQPQKYLVYAPNLSQQNHYDPIQEFEQPPKYQPIIHVPTIQEASADAYVASPTTEATITTQEYPNHRYPITTESPDNLGEILRKLQASNTLPQNLSPENIDNSIKTLVKILNMLRKHQRLSKKPIVVPDQEIETPQNVDTIVQTFPDDTVEGGTPGKPGIDYPALSNIPQTSFSCKTQRYKGFFGDPDTNCQVWHYCDFNGGQASFLCPNGTIFSQVALTCDWWYNVKCASTPQLYVLNERLYKYILPFSPKFPEDYSGPLVDRYLALKFQEMEEKMKKQRKKSKEIDQNKTGDKDGADSSENSEIDDADQLQKQNEENRKNIGGGIDFEGNNVRRSVS</sequence>
<reference evidence="1" key="1">
    <citation type="submission" date="2022-04" db="EMBL/GenBank/DDBJ databases">
        <title>Chromosome-scale genome assembly of Holotrichia oblita Faldermann.</title>
        <authorList>
            <person name="Rongchong L."/>
        </authorList>
    </citation>
    <scope>NUCLEOTIDE SEQUENCE</scope>
    <source>
        <strain evidence="1">81SQS9</strain>
    </source>
</reference>